<dbReference type="InterPro" id="IPR020904">
    <property type="entry name" value="Sc_DH/Rdtase_CS"/>
</dbReference>
<dbReference type="InterPro" id="IPR002347">
    <property type="entry name" value="SDR_fam"/>
</dbReference>
<dbReference type="Pfam" id="PF00106">
    <property type="entry name" value="adh_short"/>
    <property type="match status" value="1"/>
</dbReference>
<feature type="domain" description="Class II aldolase/adducin N-terminal" evidence="3">
    <location>
        <begin position="6"/>
        <end position="195"/>
    </location>
</feature>
<evidence type="ECO:0000256" key="1">
    <source>
        <dbReference type="ARBA" id="ARBA00006484"/>
    </source>
</evidence>
<keyword evidence="2" id="KW-0560">Oxidoreductase</keyword>
<evidence type="ECO:0000259" key="3">
    <source>
        <dbReference type="SMART" id="SM01007"/>
    </source>
</evidence>
<dbReference type="PRINTS" id="PR00081">
    <property type="entry name" value="GDHRDH"/>
</dbReference>
<dbReference type="InterPro" id="IPR036291">
    <property type="entry name" value="NAD(P)-bd_dom_sf"/>
</dbReference>
<dbReference type="KEGG" id="anf:AQPE_3565"/>
<dbReference type="EMBL" id="AP018694">
    <property type="protein sequence ID" value="BBE19380.1"/>
    <property type="molecule type" value="Genomic_DNA"/>
</dbReference>
<name>A0A5K7SCT7_9BACT</name>
<dbReference type="PANTHER" id="PTHR43639">
    <property type="entry name" value="OXIDOREDUCTASE, SHORT-CHAIN DEHYDROGENASE/REDUCTASE FAMILY (AFU_ORTHOLOGUE AFUA_5G02870)"/>
    <property type="match status" value="1"/>
</dbReference>
<dbReference type="Proteomes" id="UP001193389">
    <property type="component" value="Chromosome"/>
</dbReference>
<sequence length="656" mass="71646">MKPEIQELIEISQFYGKQKDFVIAGGGNTSYKDENHIYIKASGHSLATIGKDGFAQLDRKGLQLIAAKTYSEDVMERENQIKNDLLNSRVHPEKGQRPSVETSLHDLIAFRFVVHTHSTKVNGLMCGKDAEKCTAELFGDEVVYVPYVDPGYILYKEVETRINAYRSRVGAEPQIILLQNHGIFVAADNTAEIHELYTKIIAKLDAAIGEIAPLVKLPVDPVAAKIVPAIRMMLSSSGLKTLKVINNSYYGRFLSSETEFQKIALPFIPDGIVYCNSSFVYAEYAGDANALLNDLSEKIKTYTETQPKTPKIICIKGIGCILANDNAQAVATLEDVMMDTCLVSLYSEKFGGQSPMTLEQVQFIDTWEVEQYRSAIAMGAPTGRVDRKIAVVTGGAQGFGAGIVDNLMANGANVVIADLNEELGVKFAESLNGGKGKNKAYFVKADVSNPTSVENLISQTVCEFGGLDIFISNAGILRAGGLEEMTPETFELMTKVNYSAYFLCAKYASAVMKLQNKFKPDHFTDIIQINSKSGLKGSNKNFAYAGGKFGGIGLTQSFAMELMPAKIKVNSVCPGNFYDGPLWADPEKGLFVQYLNAGKVPGAKTIDDVKRFYVAQVPAGRGCTPLDVMRAVYYIIEQEYETGQAVPVTGGQNMLN</sequence>
<comment type="similarity">
    <text evidence="1">Belongs to the short-chain dehydrogenases/reductases (SDR) family.</text>
</comment>
<dbReference type="SUPFAM" id="SSF51735">
    <property type="entry name" value="NAD(P)-binding Rossmann-fold domains"/>
    <property type="match status" value="1"/>
</dbReference>
<dbReference type="RefSeq" id="WP_318347627.1">
    <property type="nucleotide sequence ID" value="NZ_AP018694.1"/>
</dbReference>
<dbReference type="Pfam" id="PF00596">
    <property type="entry name" value="Aldolase_II"/>
    <property type="match status" value="1"/>
</dbReference>
<accession>A0A5K7SCT7</accession>
<reference evidence="4" key="1">
    <citation type="journal article" date="2020" name="Int. J. Syst. Evol. Microbiol.">
        <title>Aquipluma nitroreducens gen. nov. sp. nov., a novel facultatively anaerobic bacterium isolated from a freshwater lake.</title>
        <authorList>
            <person name="Watanabe M."/>
            <person name="Kojima H."/>
            <person name="Fukui M."/>
        </authorList>
    </citation>
    <scope>NUCLEOTIDE SEQUENCE</scope>
    <source>
        <strain evidence="4">MeG22</strain>
    </source>
</reference>
<dbReference type="AlphaFoldDB" id="A0A5K7SCT7"/>
<proteinExistence type="inferred from homology"/>
<evidence type="ECO:0000256" key="2">
    <source>
        <dbReference type="ARBA" id="ARBA00023002"/>
    </source>
</evidence>
<keyword evidence="5" id="KW-1185">Reference proteome</keyword>
<dbReference type="InterPro" id="IPR001303">
    <property type="entry name" value="Aldolase_II/adducin_N"/>
</dbReference>
<dbReference type="SUPFAM" id="SSF53639">
    <property type="entry name" value="AraD/HMP-PK domain-like"/>
    <property type="match status" value="1"/>
</dbReference>
<dbReference type="GO" id="GO:0016491">
    <property type="term" value="F:oxidoreductase activity"/>
    <property type="evidence" value="ECO:0007669"/>
    <property type="project" value="UniProtKB-KW"/>
</dbReference>
<dbReference type="PANTHER" id="PTHR43639:SF1">
    <property type="entry name" value="SHORT-CHAIN DEHYDROGENASE_REDUCTASE FAMILY PROTEIN"/>
    <property type="match status" value="1"/>
</dbReference>
<dbReference type="InterPro" id="IPR036409">
    <property type="entry name" value="Aldolase_II/adducin_N_sf"/>
</dbReference>
<dbReference type="Gene3D" id="3.40.225.10">
    <property type="entry name" value="Class II aldolase/adducin N-terminal domain"/>
    <property type="match status" value="1"/>
</dbReference>
<evidence type="ECO:0000313" key="5">
    <source>
        <dbReference type="Proteomes" id="UP001193389"/>
    </source>
</evidence>
<protein>
    <submittedName>
        <fullName evidence="4">Sorbitol-6-phosphate 2-dehydrogenase</fullName>
    </submittedName>
</protein>
<dbReference type="PROSITE" id="PS00061">
    <property type="entry name" value="ADH_SHORT"/>
    <property type="match status" value="1"/>
</dbReference>
<organism evidence="4 5">
    <name type="scientific">Aquipluma nitroreducens</name>
    <dbReference type="NCBI Taxonomy" id="2010828"/>
    <lineage>
        <taxon>Bacteria</taxon>
        <taxon>Pseudomonadati</taxon>
        <taxon>Bacteroidota</taxon>
        <taxon>Bacteroidia</taxon>
        <taxon>Marinilabiliales</taxon>
        <taxon>Prolixibacteraceae</taxon>
        <taxon>Aquipluma</taxon>
    </lineage>
</organism>
<dbReference type="Gene3D" id="3.40.50.720">
    <property type="entry name" value="NAD(P)-binding Rossmann-like Domain"/>
    <property type="match status" value="1"/>
</dbReference>
<evidence type="ECO:0000313" key="4">
    <source>
        <dbReference type="EMBL" id="BBE19380.1"/>
    </source>
</evidence>
<dbReference type="SMART" id="SM01007">
    <property type="entry name" value="Aldolase_II"/>
    <property type="match status" value="1"/>
</dbReference>
<gene>
    <name evidence="4" type="ORF">AQPE_3565</name>
</gene>